<keyword evidence="3" id="KW-1185">Reference proteome</keyword>
<feature type="compositionally biased region" description="Polar residues" evidence="1">
    <location>
        <begin position="957"/>
        <end position="982"/>
    </location>
</feature>
<feature type="region of interest" description="Disordered" evidence="1">
    <location>
        <begin position="1087"/>
        <end position="1119"/>
    </location>
</feature>
<feature type="compositionally biased region" description="Low complexity" evidence="1">
    <location>
        <begin position="565"/>
        <end position="581"/>
    </location>
</feature>
<feature type="region of interest" description="Disordered" evidence="1">
    <location>
        <begin position="504"/>
        <end position="582"/>
    </location>
</feature>
<feature type="compositionally biased region" description="Polar residues" evidence="1">
    <location>
        <begin position="132"/>
        <end position="144"/>
    </location>
</feature>
<dbReference type="EMBL" id="PDCK01000045">
    <property type="protein sequence ID" value="PRQ16306.1"/>
    <property type="molecule type" value="Genomic_DNA"/>
</dbReference>
<feature type="region of interest" description="Disordered" evidence="1">
    <location>
        <begin position="737"/>
        <end position="756"/>
    </location>
</feature>
<feature type="compositionally biased region" description="Polar residues" evidence="1">
    <location>
        <begin position="1087"/>
        <end position="1099"/>
    </location>
</feature>
<feature type="compositionally biased region" description="Polar residues" evidence="1">
    <location>
        <begin position="656"/>
        <end position="693"/>
    </location>
</feature>
<evidence type="ECO:0000256" key="1">
    <source>
        <dbReference type="SAM" id="MobiDB-lite"/>
    </source>
</evidence>
<feature type="region of interest" description="Disordered" evidence="1">
    <location>
        <begin position="1179"/>
        <end position="1243"/>
    </location>
</feature>
<reference evidence="2 3" key="1">
    <citation type="journal article" date="2018" name="Nat. Genet.">
        <title>The Rosa genome provides new insights in the design of modern roses.</title>
        <authorList>
            <person name="Bendahmane M."/>
        </authorList>
    </citation>
    <scope>NUCLEOTIDE SEQUENCE [LARGE SCALE GENOMIC DNA]</scope>
    <source>
        <strain evidence="3">cv. Old Blush</strain>
    </source>
</reference>
<name>A0A2P6P2Z9_ROSCH</name>
<feature type="region of interest" description="Disordered" evidence="1">
    <location>
        <begin position="842"/>
        <end position="877"/>
    </location>
</feature>
<feature type="compositionally biased region" description="Polar residues" evidence="1">
    <location>
        <begin position="640"/>
        <end position="649"/>
    </location>
</feature>
<accession>A0A2P6P2Z9</accession>
<feature type="region of interest" description="Disordered" evidence="1">
    <location>
        <begin position="596"/>
        <end position="700"/>
    </location>
</feature>
<feature type="region of interest" description="Disordered" evidence="1">
    <location>
        <begin position="1131"/>
        <end position="1160"/>
    </location>
</feature>
<feature type="compositionally biased region" description="Low complexity" evidence="1">
    <location>
        <begin position="1487"/>
        <end position="1499"/>
    </location>
</feature>
<feature type="region of interest" description="Disordered" evidence="1">
    <location>
        <begin position="909"/>
        <end position="982"/>
    </location>
</feature>
<feature type="compositionally biased region" description="Polar residues" evidence="1">
    <location>
        <begin position="624"/>
        <end position="634"/>
    </location>
</feature>
<comment type="caution">
    <text evidence="2">The sequence shown here is derived from an EMBL/GenBank/DDBJ whole genome shotgun (WGS) entry which is preliminary data.</text>
</comment>
<feature type="compositionally biased region" description="Polar residues" evidence="1">
    <location>
        <begin position="596"/>
        <end position="606"/>
    </location>
</feature>
<feature type="compositionally biased region" description="Polar residues" evidence="1">
    <location>
        <begin position="1002"/>
        <end position="1014"/>
    </location>
</feature>
<feature type="region of interest" description="Disordered" evidence="1">
    <location>
        <begin position="17"/>
        <end position="38"/>
    </location>
</feature>
<feature type="region of interest" description="Disordered" evidence="1">
    <location>
        <begin position="1562"/>
        <end position="1615"/>
    </location>
</feature>
<dbReference type="PANTHER" id="PTHR31267">
    <property type="entry name" value="DENTIN SIALOPHOSPHOPROTEIN-LIKE PROTEIN"/>
    <property type="match status" value="1"/>
</dbReference>
<feature type="compositionally biased region" description="Polar residues" evidence="1">
    <location>
        <begin position="1313"/>
        <end position="1354"/>
    </location>
</feature>
<evidence type="ECO:0000313" key="3">
    <source>
        <dbReference type="Proteomes" id="UP000238479"/>
    </source>
</evidence>
<sequence>MPGNEVGDRVHNFFGQENLSQGQRHPQATDGNWPGLSNNLWVGNQRQVGSPVNSSLKSYNIQPDSERGHGSPSLHVPHGLNFMQSNLRPEFGRVQYQSQQPTANGYMHGHQMFQTRQNEANFLGVDTESDKQNLTSRGLSTPESRGSGPEHAKKNSARLETSESPVGFDFFGGQQQMSGQHLSMMQSSPRQQQPRISDMQLQRQAMFTQMQEFQRQQQLERQQLVLANQASSIAKAAGNHTPTQMNGVTINEASNNQWPPNVVAGNTNWLQRGASPVMQGGSSGHVLSHEQAQALRLMGIVPQQADQSLYGVPISSSSGTPGSYPHFQMDKPAMQQISVGRNSFPGNQYTAFSGPVSMQEGSLASRQDFQGKSMVGPTAAQSLSSGFNLETLHRVNPQQRNEPMEEFQGRQELVGLLEPSPEKAVGQVAPSQGVATLDPTEEKILFGSDDNLWDAFGRSANVGMGGSSMLDGADIFGGLSSVQSGTWSALMQSAVAETSSVDGGIQEEWCGPSFRNPEPPVGTQQPSSVSDTNKQQSGWAGNNLHSSSDLNSRPSSQFADANRPSISGSFSSIQGFQQSGSKTLHERGDVFQTDSSHRFISQSPEQGSKWLDHNPPPQPPADGSHNNYGTISHSSGREVNANSISGSWNRQERSSSHSNDNQPNNMSNGWNFTESVSTDGGNNLKNHGNQILSRSAEGGDLKRGMHEEISRAAGMWKTDFAPNSNFEVAHPKYASPQISREGSSINNAPKSNSSAERAYQEGQQHLANSHDFWTPVDSLVNSKGGEALGKNQHHLDKNHLILESSGNNCLDKGVVEMHDMENNNTKENYHNAYHHASTGGMKENVVSDAGDSRTLPGSKQHSSGNAGRKPSATRKFQYHPMGDVGVKVEPSSGRKHVTHSQAMTQQVSRGFKSHEQGSFGQSKFMGHTDRSSMEIEKVNIRGSDEPPSKSMLPGYAPSTSTPFDRSTGNNNNTSKKAAPPSSQHMLELLHKVDQPREHGNATHFSPSDHNTSSEMPEVETSDGSVGHIQRNQSSVSQGFGLQLAPPSQRIPLADHALSSQSSSQAVLGSGRVHSEMGEKGRTWLASTASVQSLPSSHEASQGELRNSLPGSSGQTGNKALAPQYHIHGGLSASSEYGFPHSRSQRENQHMTAASGQVTASQSVNIPFDRLAFRPQQLGESFERAQTSQSPLTDKSESASQDNLTSAEASLVNIADQSRSRVAAPKIPESDAEPSVTSGMSHQGAAPKVLTNVWTSVPLQQPLVSAEPSKASSQLFKSQLQTTNHLVKTFHGSPKLNEQDTRERGNGFSAFGVYSSNLQSSGPKEQPSKQNTRQQVSPENIQTAQKTNVSQGKESTANNYIEASASNSAATQRDIEAFGRSLKPNISSHQSYSLLNQVQVMKSTEIDGSDHSVKRLRGPDSGAETQQVSPQGGPQLSYGYNNMLRDSSADHTPVPSGDSKMLSFASKLGDTRLSNASGQDMYAFSRKNSQNFSSGSNASSLRGEQSQVSPQMAPSWFDQYGTFKNGQILPMHDTLRATLKSMEQPSIAGKPGDLHAREQMEEPIATSDASTIPQSPALKPISNEQLTSPHLLRPDATDESLTVERPKKRKSATSELSPWHKELTKVSQRLLNMRAADVEWARATNRLAEKVEDESEMIEDRPPMFRSKKRLILTTQLVQQLLRPPPSAVLSADASSSFEIVAYFASRLSLGDACNAIACSRNDNQTPSPPDRANHLPEKLKTPERVHRYFPKVVEDFVEKARKLENDLLRLDKRTSILDLRVDSQDLEKFSVINRFAKFHGRAQGDGAEASSSSDAPANAQRICPQKYVTALPVPRNLPDRVQCLSL</sequence>
<dbReference type="Gramene" id="PRQ16306">
    <property type="protein sequence ID" value="PRQ16306"/>
    <property type="gene ID" value="RchiOBHm_Chr7g0182781"/>
</dbReference>
<feature type="compositionally biased region" description="Polar residues" evidence="1">
    <location>
        <begin position="1108"/>
        <end position="1117"/>
    </location>
</feature>
<feature type="region of interest" description="Disordered" evidence="1">
    <location>
        <begin position="1487"/>
        <end position="1509"/>
    </location>
</feature>
<feature type="compositionally biased region" description="Polar residues" evidence="1">
    <location>
        <begin position="522"/>
        <end position="559"/>
    </location>
</feature>
<feature type="compositionally biased region" description="Polar residues" evidence="1">
    <location>
        <begin position="1183"/>
        <end position="1207"/>
    </location>
</feature>
<protein>
    <submittedName>
        <fullName evidence="2">Uncharacterized protein</fullName>
    </submittedName>
</protein>
<dbReference type="OMA" id="QFHPTQH"/>
<feature type="region of interest" description="Disordered" evidence="1">
    <location>
        <begin position="1054"/>
        <end position="1074"/>
    </location>
</feature>
<feature type="region of interest" description="Disordered" evidence="1">
    <location>
        <begin position="1405"/>
        <end position="1460"/>
    </location>
</feature>
<feature type="compositionally biased region" description="Low complexity" evidence="1">
    <location>
        <begin position="1056"/>
        <end position="1070"/>
    </location>
</feature>
<evidence type="ECO:0000313" key="2">
    <source>
        <dbReference type="EMBL" id="PRQ16306.1"/>
    </source>
</evidence>
<gene>
    <name evidence="2" type="ORF">RchiOBHm_Chr7g0182781</name>
</gene>
<feature type="compositionally biased region" description="Polar residues" evidence="1">
    <location>
        <begin position="855"/>
        <end position="865"/>
    </location>
</feature>
<dbReference type="PANTHER" id="PTHR31267:SF7">
    <property type="entry name" value="DENTIN SIALOPHOSPHOPROTEIN-LIKE PROTEIN"/>
    <property type="match status" value="1"/>
</dbReference>
<dbReference type="Proteomes" id="UP000238479">
    <property type="component" value="Chromosome 7"/>
</dbReference>
<feature type="region of interest" description="Disordered" evidence="1">
    <location>
        <begin position="130"/>
        <end position="161"/>
    </location>
</feature>
<dbReference type="STRING" id="74649.A0A2P6P2Z9"/>
<proteinExistence type="predicted"/>
<feature type="region of interest" description="Disordered" evidence="1">
    <location>
        <begin position="997"/>
        <end position="1025"/>
    </location>
</feature>
<organism evidence="2 3">
    <name type="scientific">Rosa chinensis</name>
    <name type="common">China rose</name>
    <dbReference type="NCBI Taxonomy" id="74649"/>
    <lineage>
        <taxon>Eukaryota</taxon>
        <taxon>Viridiplantae</taxon>
        <taxon>Streptophyta</taxon>
        <taxon>Embryophyta</taxon>
        <taxon>Tracheophyta</taxon>
        <taxon>Spermatophyta</taxon>
        <taxon>Magnoliopsida</taxon>
        <taxon>eudicotyledons</taxon>
        <taxon>Gunneridae</taxon>
        <taxon>Pentapetalae</taxon>
        <taxon>rosids</taxon>
        <taxon>fabids</taxon>
        <taxon>Rosales</taxon>
        <taxon>Rosaceae</taxon>
        <taxon>Rosoideae</taxon>
        <taxon>Rosoideae incertae sedis</taxon>
        <taxon>Rosa</taxon>
    </lineage>
</organism>
<feature type="compositionally biased region" description="Basic and acidic residues" evidence="1">
    <location>
        <begin position="926"/>
        <end position="947"/>
    </location>
</feature>
<feature type="compositionally biased region" description="Polar residues" evidence="1">
    <location>
        <begin position="1422"/>
        <end position="1439"/>
    </location>
</feature>
<feature type="compositionally biased region" description="Polar residues" evidence="1">
    <location>
        <begin position="1149"/>
        <end position="1160"/>
    </location>
</feature>
<feature type="region of interest" description="Disordered" evidence="1">
    <location>
        <begin position="1289"/>
        <end position="1354"/>
    </location>
</feature>